<feature type="region of interest" description="Disordered" evidence="2">
    <location>
        <begin position="484"/>
        <end position="509"/>
    </location>
</feature>
<organism evidence="4 5">
    <name type="scientific">Carex littledalei</name>
    <dbReference type="NCBI Taxonomy" id="544730"/>
    <lineage>
        <taxon>Eukaryota</taxon>
        <taxon>Viridiplantae</taxon>
        <taxon>Streptophyta</taxon>
        <taxon>Embryophyta</taxon>
        <taxon>Tracheophyta</taxon>
        <taxon>Spermatophyta</taxon>
        <taxon>Magnoliopsida</taxon>
        <taxon>Liliopsida</taxon>
        <taxon>Poales</taxon>
        <taxon>Cyperaceae</taxon>
        <taxon>Cyperoideae</taxon>
        <taxon>Cariceae</taxon>
        <taxon>Carex</taxon>
        <taxon>Carex subgen. Euthyceras</taxon>
    </lineage>
</organism>
<name>A0A833VH97_9POAL</name>
<dbReference type="PANTHER" id="PTHR31471:SF13">
    <property type="entry name" value="REMORIN FAMILY PROTEIN"/>
    <property type="match status" value="1"/>
</dbReference>
<feature type="compositionally biased region" description="Polar residues" evidence="2">
    <location>
        <begin position="331"/>
        <end position="348"/>
    </location>
</feature>
<feature type="domain" description="Remorin C-terminal" evidence="3">
    <location>
        <begin position="413"/>
        <end position="518"/>
    </location>
</feature>
<dbReference type="Proteomes" id="UP000623129">
    <property type="component" value="Unassembled WGS sequence"/>
</dbReference>
<feature type="region of interest" description="Disordered" evidence="2">
    <location>
        <begin position="1"/>
        <end position="51"/>
    </location>
</feature>
<dbReference type="EMBL" id="SWLB01000022">
    <property type="protein sequence ID" value="KAF3324089.1"/>
    <property type="molecule type" value="Genomic_DNA"/>
</dbReference>
<dbReference type="PANTHER" id="PTHR31471">
    <property type="entry name" value="OS02G0116800 PROTEIN"/>
    <property type="match status" value="1"/>
</dbReference>
<comment type="similarity">
    <text evidence="1">Belongs to the remorin family.</text>
</comment>
<feature type="region of interest" description="Disordered" evidence="2">
    <location>
        <begin position="178"/>
        <end position="199"/>
    </location>
</feature>
<dbReference type="Pfam" id="PF03763">
    <property type="entry name" value="Remorin_C"/>
    <property type="match status" value="1"/>
</dbReference>
<feature type="region of interest" description="Disordered" evidence="2">
    <location>
        <begin position="57"/>
        <end position="76"/>
    </location>
</feature>
<feature type="region of interest" description="Disordered" evidence="2">
    <location>
        <begin position="224"/>
        <end position="246"/>
    </location>
</feature>
<feature type="compositionally biased region" description="Basic and acidic residues" evidence="2">
    <location>
        <begin position="7"/>
        <end position="18"/>
    </location>
</feature>
<gene>
    <name evidence="4" type="ORF">FCM35_KLT11556</name>
</gene>
<evidence type="ECO:0000259" key="3">
    <source>
        <dbReference type="Pfam" id="PF03763"/>
    </source>
</evidence>
<evidence type="ECO:0000313" key="4">
    <source>
        <dbReference type="EMBL" id="KAF3324089.1"/>
    </source>
</evidence>
<feature type="compositionally biased region" description="Polar residues" evidence="2">
    <location>
        <begin position="33"/>
        <end position="45"/>
    </location>
</feature>
<feature type="region of interest" description="Disordered" evidence="2">
    <location>
        <begin position="327"/>
        <end position="348"/>
    </location>
</feature>
<keyword evidence="5" id="KW-1185">Reference proteome</keyword>
<reference evidence="4" key="1">
    <citation type="submission" date="2020-01" db="EMBL/GenBank/DDBJ databases">
        <title>Genome sequence of Kobresia littledalei, the first chromosome-level genome in the family Cyperaceae.</title>
        <authorList>
            <person name="Qu G."/>
        </authorList>
    </citation>
    <scope>NUCLEOTIDE SEQUENCE</scope>
    <source>
        <strain evidence="4">C.B.Clarke</strain>
        <tissue evidence="4">Leaf</tissue>
    </source>
</reference>
<evidence type="ECO:0000256" key="2">
    <source>
        <dbReference type="SAM" id="MobiDB-lite"/>
    </source>
</evidence>
<accession>A0A833VH97</accession>
<dbReference type="AlphaFoldDB" id="A0A833VH97"/>
<comment type="caution">
    <text evidence="4">The sequence shown here is derived from an EMBL/GenBank/DDBJ whole genome shotgun (WGS) entry which is preliminary data.</text>
</comment>
<protein>
    <submittedName>
        <fullName evidence="4">Remorin, C-terminal region</fullName>
    </submittedName>
</protein>
<evidence type="ECO:0000256" key="1">
    <source>
        <dbReference type="ARBA" id="ARBA00005711"/>
    </source>
</evidence>
<feature type="compositionally biased region" description="Low complexity" evidence="2">
    <location>
        <begin position="489"/>
        <end position="499"/>
    </location>
</feature>
<evidence type="ECO:0000313" key="5">
    <source>
        <dbReference type="Proteomes" id="UP000623129"/>
    </source>
</evidence>
<dbReference type="InterPro" id="IPR005516">
    <property type="entry name" value="Remorin_C"/>
</dbReference>
<sequence length="529" mass="59136">MPGAELTLEKRRSRLGDGRRRRRKREKESSSDTFLQSSDETSGSAFDQDDELLSLARGECTNGPVPVPDPAQEKEKQIIEARDPAFQQENQDPSQNILSDKVKECQNRRYPQESIPPMTRKLSRQRPASLDLNGHISGDVAALSPFVGLGVMNNKGSVNFHSPGTPVYQHRPGCHSERVPLGRQNYNRATPPFNKGRNLPSKWEDAERWIFSPVSGELVRRTHVPQFNRRRPQSKSGPLGSDEAGLMSSPSTQVFNNSRVGNFVKSSPLWAGVLIPEGGPSGRNCTARASFPNCASVGHWIDTPLESSCSFPSSRGSVQDDRIENTRKDVATQTSPCESTNSSPKATPLFISSSKSTMANQIEEELESHFTELQIENSFQADNRVTLTRWSKKHVVQGPDKCLTNIIEWKRRTVEAKASPWQVTKNANCISKFETEEAKIAAWESMQKVKAEAAIEKLVMKLERKRSSSMDKILNKLKFAQKRAQEMRTQTQTSSNQTQKLSRGSKQVPHFHRNGQMASLSGCFTCHAF</sequence>
<proteinExistence type="inferred from homology"/>
<dbReference type="OrthoDB" id="648416at2759"/>